<feature type="domain" description="PIN" evidence="9">
    <location>
        <begin position="2"/>
        <end position="122"/>
    </location>
</feature>
<protein>
    <recommendedName>
        <fullName evidence="8">Ribonuclease VapC</fullName>
        <shortName evidence="8">RNase VapC</shortName>
        <ecNumber evidence="8">3.1.-.-</ecNumber>
    </recommendedName>
    <alternativeName>
        <fullName evidence="8">Toxin VapC</fullName>
    </alternativeName>
</protein>
<comment type="cofactor">
    <cofactor evidence="1 8">
        <name>Mg(2+)</name>
        <dbReference type="ChEBI" id="CHEBI:18420"/>
    </cofactor>
</comment>
<evidence type="ECO:0000313" key="10">
    <source>
        <dbReference type="EMBL" id="SEH04518.1"/>
    </source>
</evidence>
<dbReference type="HAMAP" id="MF_00265">
    <property type="entry name" value="VapC_Nob1"/>
    <property type="match status" value="1"/>
</dbReference>
<name>A0A1H6F2X1_9GAMM</name>
<dbReference type="Proteomes" id="UP000236724">
    <property type="component" value="Unassembled WGS sequence"/>
</dbReference>
<dbReference type="EMBL" id="FMSV02000056">
    <property type="protein sequence ID" value="SEH04518.1"/>
    <property type="molecule type" value="Genomic_DNA"/>
</dbReference>
<keyword evidence="8" id="KW-0800">Toxin</keyword>
<reference evidence="10 11" key="1">
    <citation type="submission" date="2016-10" db="EMBL/GenBank/DDBJ databases">
        <authorList>
            <person name="de Groot N.N."/>
        </authorList>
    </citation>
    <scope>NUCLEOTIDE SEQUENCE [LARGE SCALE GENOMIC DNA]</scope>
    <source>
        <strain evidence="10">MBHS1</strain>
    </source>
</reference>
<evidence type="ECO:0000256" key="7">
    <source>
        <dbReference type="ARBA" id="ARBA00038093"/>
    </source>
</evidence>
<dbReference type="EC" id="3.1.-.-" evidence="8"/>
<dbReference type="RefSeq" id="WP_103918569.1">
    <property type="nucleotide sequence ID" value="NZ_FMSV02000056.1"/>
</dbReference>
<keyword evidence="4 8" id="KW-0479">Metal-binding</keyword>
<evidence type="ECO:0000256" key="2">
    <source>
        <dbReference type="ARBA" id="ARBA00022649"/>
    </source>
</evidence>
<dbReference type="PANTHER" id="PTHR33653">
    <property type="entry name" value="RIBONUCLEASE VAPC2"/>
    <property type="match status" value="1"/>
</dbReference>
<organism evidence="10 11">
    <name type="scientific">Candidatus Venteria ishoeyi</name>
    <dbReference type="NCBI Taxonomy" id="1899563"/>
    <lineage>
        <taxon>Bacteria</taxon>
        <taxon>Pseudomonadati</taxon>
        <taxon>Pseudomonadota</taxon>
        <taxon>Gammaproteobacteria</taxon>
        <taxon>Thiotrichales</taxon>
        <taxon>Thiotrichaceae</taxon>
        <taxon>Venteria</taxon>
    </lineage>
</organism>
<comment type="similarity">
    <text evidence="7 8">Belongs to the PINc/VapC protein family.</text>
</comment>
<dbReference type="InterPro" id="IPR002716">
    <property type="entry name" value="PIN_dom"/>
</dbReference>
<keyword evidence="2 8" id="KW-1277">Toxin-antitoxin system</keyword>
<evidence type="ECO:0000259" key="9">
    <source>
        <dbReference type="Pfam" id="PF01850"/>
    </source>
</evidence>
<dbReference type="CDD" id="cd18746">
    <property type="entry name" value="PIN_VapC4-5_FitB-like"/>
    <property type="match status" value="1"/>
</dbReference>
<dbReference type="GO" id="GO:0000287">
    <property type="term" value="F:magnesium ion binding"/>
    <property type="evidence" value="ECO:0007669"/>
    <property type="project" value="UniProtKB-UniRule"/>
</dbReference>
<feature type="binding site" evidence="8">
    <location>
        <position position="104"/>
    </location>
    <ligand>
        <name>Mg(2+)</name>
        <dbReference type="ChEBI" id="CHEBI:18420"/>
    </ligand>
</feature>
<evidence type="ECO:0000313" key="11">
    <source>
        <dbReference type="Proteomes" id="UP000236724"/>
    </source>
</evidence>
<dbReference type="InterPro" id="IPR050556">
    <property type="entry name" value="Type_II_TA_system_RNase"/>
</dbReference>
<accession>A0A1H6F2X1</accession>
<evidence type="ECO:0000256" key="8">
    <source>
        <dbReference type="HAMAP-Rule" id="MF_00265"/>
    </source>
</evidence>
<evidence type="ECO:0000256" key="5">
    <source>
        <dbReference type="ARBA" id="ARBA00022801"/>
    </source>
</evidence>
<keyword evidence="5 8" id="KW-0378">Hydrolase</keyword>
<dbReference type="GO" id="GO:0016787">
    <property type="term" value="F:hydrolase activity"/>
    <property type="evidence" value="ECO:0007669"/>
    <property type="project" value="UniProtKB-KW"/>
</dbReference>
<evidence type="ECO:0000256" key="3">
    <source>
        <dbReference type="ARBA" id="ARBA00022722"/>
    </source>
</evidence>
<gene>
    <name evidence="10" type="primary">fitB_1</name>
    <name evidence="8" type="synonym">vapC</name>
    <name evidence="10" type="ORF">MBHS_00364</name>
</gene>
<dbReference type="InterPro" id="IPR022907">
    <property type="entry name" value="VapC_family"/>
</dbReference>
<keyword evidence="3 8" id="KW-0540">Nuclease</keyword>
<evidence type="ECO:0000256" key="1">
    <source>
        <dbReference type="ARBA" id="ARBA00001946"/>
    </source>
</evidence>
<feature type="binding site" evidence="8">
    <location>
        <position position="5"/>
    </location>
    <ligand>
        <name>Mg(2+)</name>
        <dbReference type="ChEBI" id="CHEBI:18420"/>
    </ligand>
</feature>
<dbReference type="OrthoDB" id="9804823at2"/>
<evidence type="ECO:0000256" key="4">
    <source>
        <dbReference type="ARBA" id="ARBA00022723"/>
    </source>
</evidence>
<keyword evidence="6 8" id="KW-0460">Magnesium</keyword>
<dbReference type="PANTHER" id="PTHR33653:SF1">
    <property type="entry name" value="RIBONUCLEASE VAPC2"/>
    <property type="match status" value="1"/>
</dbReference>
<sequence>MYLLDTNIISEQRKQERANPGIRQFFQQAAKQGARVYISVITIGELRRGIELIRHRGDKAQAEMLEFWLQTILNDYADNILDFTAEESQVWGRLRVPHYKNALDKQIAATALIYGLTLVTRNISDFTDTGIQLLNPFSLDIS</sequence>
<dbReference type="GO" id="GO:0004540">
    <property type="term" value="F:RNA nuclease activity"/>
    <property type="evidence" value="ECO:0007669"/>
    <property type="project" value="InterPro"/>
</dbReference>
<proteinExistence type="inferred from homology"/>
<dbReference type="GO" id="GO:0090729">
    <property type="term" value="F:toxin activity"/>
    <property type="evidence" value="ECO:0007669"/>
    <property type="project" value="UniProtKB-KW"/>
</dbReference>
<evidence type="ECO:0000256" key="6">
    <source>
        <dbReference type="ARBA" id="ARBA00022842"/>
    </source>
</evidence>
<dbReference type="Gene3D" id="3.40.50.1010">
    <property type="entry name" value="5'-nuclease"/>
    <property type="match status" value="1"/>
</dbReference>
<dbReference type="Pfam" id="PF01850">
    <property type="entry name" value="PIN"/>
    <property type="match status" value="1"/>
</dbReference>
<keyword evidence="11" id="KW-1185">Reference proteome</keyword>
<dbReference type="AlphaFoldDB" id="A0A1H6F2X1"/>
<dbReference type="SUPFAM" id="SSF88723">
    <property type="entry name" value="PIN domain-like"/>
    <property type="match status" value="1"/>
</dbReference>
<comment type="function">
    <text evidence="8">Toxic component of a toxin-antitoxin (TA) system. An RNase.</text>
</comment>
<dbReference type="InterPro" id="IPR029060">
    <property type="entry name" value="PIN-like_dom_sf"/>
</dbReference>